<reference evidence="1 2" key="1">
    <citation type="submission" date="2023-08" db="EMBL/GenBank/DDBJ databases">
        <title>Pleionea litopenaei sp. nov., isolated from stomach of juvenile Litopenaeus vannamei.</title>
        <authorList>
            <person name="Rho A.M."/>
            <person name="Hwang C.Y."/>
        </authorList>
    </citation>
    <scope>NUCLEOTIDE SEQUENCE [LARGE SCALE GENOMIC DNA]</scope>
    <source>
        <strain evidence="1 2">HL-JVS1</strain>
    </source>
</reference>
<dbReference type="KEGG" id="plei:Q9312_03675"/>
<keyword evidence="2" id="KW-1185">Reference proteome</keyword>
<dbReference type="AlphaFoldDB" id="A0AA51RUT4"/>
<dbReference type="RefSeq" id="WP_309203203.1">
    <property type="nucleotide sequence ID" value="NZ_CP133548.1"/>
</dbReference>
<gene>
    <name evidence="1" type="ORF">Q9312_03675</name>
</gene>
<protein>
    <submittedName>
        <fullName evidence="1">Uncharacterized protein</fullName>
    </submittedName>
</protein>
<evidence type="ECO:0000313" key="1">
    <source>
        <dbReference type="EMBL" id="WMS88021.1"/>
    </source>
</evidence>
<organism evidence="1 2">
    <name type="scientific">Pleionea litopenaei</name>
    <dbReference type="NCBI Taxonomy" id="3070815"/>
    <lineage>
        <taxon>Bacteria</taxon>
        <taxon>Pseudomonadati</taxon>
        <taxon>Pseudomonadota</taxon>
        <taxon>Gammaproteobacteria</taxon>
        <taxon>Oceanospirillales</taxon>
        <taxon>Pleioneaceae</taxon>
        <taxon>Pleionea</taxon>
    </lineage>
</organism>
<dbReference type="Proteomes" id="UP001239782">
    <property type="component" value="Chromosome"/>
</dbReference>
<proteinExistence type="predicted"/>
<accession>A0AA51RUT4</accession>
<dbReference type="EMBL" id="CP133548">
    <property type="protein sequence ID" value="WMS88021.1"/>
    <property type="molecule type" value="Genomic_DNA"/>
</dbReference>
<name>A0AA51RUT4_9GAMM</name>
<evidence type="ECO:0000313" key="2">
    <source>
        <dbReference type="Proteomes" id="UP001239782"/>
    </source>
</evidence>
<sequence>MQMTFSNAENYQIPRGLFIAAWKVWFKRFSDDHYAWREGKMPLHNSAVPLHQLLNERCQFSVEVLSRLMVPWSFRDRQQVDPEFIRLNPAVLRFVECKTDVCDGFVEGARLTDQALDYWDSLTFNEQDLYLNFAEARIQADIETPSDQPCILDDAGVEIIGEDIYPPTIPSAESNDDAFIRALVDWIDEDPHQPMYQRKAVGEAVSGWHDRLLAYFWPKPRTGYLEYSFTESPLAYRVGLLVELLQQGKEWSFDDKVLAVKTAREVFMFAGLPQRQVTWENVQAVMRTVIELDSESTAKMNSGWSYLASMVASNCQPSPNSPTLISWNSRCSASVISRLDFLLVEAGIETLHDRFPNIGIVPGWGGTRPREYTLDWPSAYRSWPAMFAAGRLVETMVNYLNTAVDSDGKPKFASMPLAGGQTAPWTARGVQLVLFSDGY</sequence>